<feature type="domain" description="Fibronectin type-III" evidence="4">
    <location>
        <begin position="349"/>
        <end position="447"/>
    </location>
</feature>
<feature type="domain" description="Fibronectin type-III" evidence="4">
    <location>
        <begin position="2417"/>
        <end position="2511"/>
    </location>
</feature>
<dbReference type="InterPro" id="IPR003598">
    <property type="entry name" value="Ig_sub2"/>
</dbReference>
<feature type="domain" description="Fibronectin type-III" evidence="4">
    <location>
        <begin position="1296"/>
        <end position="1395"/>
    </location>
</feature>
<accession>A0A6I9PLD9</accession>
<dbReference type="GO" id="GO:0031430">
    <property type="term" value="C:M band"/>
    <property type="evidence" value="ECO:0007669"/>
    <property type="project" value="TreeGrafter"/>
</dbReference>
<feature type="domain" description="Fibronectin type-III" evidence="4">
    <location>
        <begin position="604"/>
        <end position="699"/>
    </location>
</feature>
<dbReference type="SMART" id="SM00060">
    <property type="entry name" value="FN3"/>
    <property type="match status" value="24"/>
</dbReference>
<dbReference type="InterPro" id="IPR036116">
    <property type="entry name" value="FN3_sf"/>
</dbReference>
<dbReference type="InterPro" id="IPR007110">
    <property type="entry name" value="Ig-like_dom"/>
</dbReference>
<feature type="domain" description="Fibronectin type-III" evidence="4">
    <location>
        <begin position="2709"/>
        <end position="2803"/>
    </location>
</feature>
<feature type="domain" description="Fibronectin type-III" evidence="4">
    <location>
        <begin position="1594"/>
        <end position="1687"/>
    </location>
</feature>
<dbReference type="FunFam" id="2.60.40.10:FF:000002">
    <property type="entry name" value="Titin a"/>
    <property type="match status" value="6"/>
</dbReference>
<feature type="domain" description="Fibronectin type-III" evidence="4">
    <location>
        <begin position="2112"/>
        <end position="2215"/>
    </location>
</feature>
<dbReference type="FunFam" id="2.60.40.10:FF:000012">
    <property type="entry name" value="titin isoform X1"/>
    <property type="match status" value="2"/>
</dbReference>
<evidence type="ECO:0000256" key="1">
    <source>
        <dbReference type="ARBA" id="ARBA00022737"/>
    </source>
</evidence>
<dbReference type="InterPro" id="IPR003599">
    <property type="entry name" value="Ig_sub"/>
</dbReference>
<dbReference type="FunFam" id="2.60.40.10:FF:000135">
    <property type="entry name" value="Titin a"/>
    <property type="match status" value="2"/>
</dbReference>
<evidence type="ECO:0000259" key="4">
    <source>
        <dbReference type="PROSITE" id="PS50853"/>
    </source>
</evidence>
<feature type="non-terminal residue" evidence="6">
    <location>
        <position position="3402"/>
    </location>
</feature>
<feature type="domain" description="Fibronectin type-III" evidence="4">
    <location>
        <begin position="3106"/>
        <end position="3201"/>
    </location>
</feature>
<gene>
    <name evidence="6" type="primary">LOC104962262</name>
</gene>
<keyword evidence="5" id="KW-1185">Reference proteome</keyword>
<dbReference type="InterPro" id="IPR036179">
    <property type="entry name" value="Ig-like_dom_sf"/>
</dbReference>
<dbReference type="InterPro" id="IPR013098">
    <property type="entry name" value="Ig_I-set"/>
</dbReference>
<dbReference type="PANTHER" id="PTHR14340">
    <property type="entry name" value="MICROFIBRIL-ASSOCIATED GLYCOPROTEIN 3"/>
    <property type="match status" value="1"/>
</dbReference>
<feature type="domain" description="Fibronectin type-III" evidence="4">
    <location>
        <begin position="1693"/>
        <end position="1787"/>
    </location>
</feature>
<evidence type="ECO:0000256" key="2">
    <source>
        <dbReference type="ARBA" id="ARBA00023319"/>
    </source>
</evidence>
<dbReference type="Pfam" id="PF07679">
    <property type="entry name" value="I-set"/>
    <property type="match status" value="9"/>
</dbReference>
<dbReference type="RefSeq" id="XP_010788987.1">
    <property type="nucleotide sequence ID" value="XM_010790685.1"/>
</dbReference>
<feature type="domain" description="Fibronectin type-III" evidence="4">
    <location>
        <begin position="453"/>
        <end position="549"/>
    </location>
</feature>
<dbReference type="GO" id="GO:0045214">
    <property type="term" value="P:sarcomere organization"/>
    <property type="evidence" value="ECO:0007669"/>
    <property type="project" value="TreeGrafter"/>
</dbReference>
<feature type="domain" description="Fibronectin type-III" evidence="4">
    <location>
        <begin position="1912"/>
        <end position="2005"/>
    </location>
</feature>
<dbReference type="PROSITE" id="PS50835">
    <property type="entry name" value="IG_LIKE"/>
    <property type="match status" value="4"/>
</dbReference>
<dbReference type="PANTHER" id="PTHR14340:SF13">
    <property type="entry name" value="TITIN"/>
    <property type="match status" value="1"/>
</dbReference>
<organism evidence="5 6">
    <name type="scientific">Notothenia coriiceps</name>
    <name type="common">black rockcod</name>
    <dbReference type="NCBI Taxonomy" id="8208"/>
    <lineage>
        <taxon>Eukaryota</taxon>
        <taxon>Metazoa</taxon>
        <taxon>Chordata</taxon>
        <taxon>Craniata</taxon>
        <taxon>Vertebrata</taxon>
        <taxon>Euteleostomi</taxon>
        <taxon>Actinopterygii</taxon>
        <taxon>Neopterygii</taxon>
        <taxon>Teleostei</taxon>
        <taxon>Neoteleostei</taxon>
        <taxon>Acanthomorphata</taxon>
        <taxon>Eupercaria</taxon>
        <taxon>Perciformes</taxon>
        <taxon>Notothenioidei</taxon>
        <taxon>Nototheniidae</taxon>
        <taxon>Notothenia</taxon>
    </lineage>
</organism>
<feature type="domain" description="Fibronectin type-III" evidence="4">
    <location>
        <begin position="902"/>
        <end position="996"/>
    </location>
</feature>
<feature type="domain" description="Fibronectin type-III" evidence="4">
    <location>
        <begin position="2807"/>
        <end position="2909"/>
    </location>
</feature>
<dbReference type="FunFam" id="2.60.40.10:FF:000034">
    <property type="entry name" value="Titin isoform A"/>
    <property type="match status" value="5"/>
</dbReference>
<feature type="domain" description="Ig-like" evidence="3">
    <location>
        <begin position="2219"/>
        <end position="2309"/>
    </location>
</feature>
<dbReference type="FunFam" id="2.60.40.10:FF:000073">
    <property type="entry name" value="titin isoform X1"/>
    <property type="match status" value="1"/>
</dbReference>
<dbReference type="FunFam" id="2.60.40.10:FF:000859">
    <property type="entry name" value="Titin b"/>
    <property type="match status" value="1"/>
</dbReference>
<feature type="domain" description="Fibronectin type-III" evidence="4">
    <location>
        <begin position="28"/>
        <end position="127"/>
    </location>
</feature>
<dbReference type="CDD" id="cd05748">
    <property type="entry name" value="Ig_Titin_like"/>
    <property type="match status" value="3"/>
</dbReference>
<evidence type="ECO:0000259" key="3">
    <source>
        <dbReference type="PROSITE" id="PS50835"/>
    </source>
</evidence>
<feature type="domain" description="Fibronectin type-III" evidence="4">
    <location>
        <begin position="130"/>
        <end position="252"/>
    </location>
</feature>
<dbReference type="PRINTS" id="PR00014">
    <property type="entry name" value="FNTYPEIII"/>
</dbReference>
<feature type="domain" description="Fibronectin type-III" evidence="4">
    <location>
        <begin position="2609"/>
        <end position="2705"/>
    </location>
</feature>
<evidence type="ECO:0000313" key="6">
    <source>
        <dbReference type="RefSeq" id="XP_010788987.1"/>
    </source>
</evidence>
<keyword evidence="1" id="KW-0677">Repeat</keyword>
<dbReference type="FunFam" id="2.60.40.10:FF:000127">
    <property type="entry name" value="titin isoform X1"/>
    <property type="match status" value="1"/>
</dbReference>
<reference evidence="6" key="1">
    <citation type="submission" date="2025-08" db="UniProtKB">
        <authorList>
            <consortium name="RefSeq"/>
        </authorList>
    </citation>
    <scope>IDENTIFICATION</scope>
    <source>
        <tissue evidence="6">Muscle</tissue>
    </source>
</reference>
<dbReference type="InterPro" id="IPR003961">
    <property type="entry name" value="FN3_dom"/>
</dbReference>
<feature type="domain" description="Fibronectin type-III" evidence="4">
    <location>
        <begin position="2011"/>
        <end position="2106"/>
    </location>
</feature>
<name>A0A6I9PLD9_9TELE</name>
<dbReference type="SMART" id="SM00409">
    <property type="entry name" value="IG"/>
    <property type="match status" value="9"/>
</dbReference>
<feature type="domain" description="Fibronectin type-III" evidence="4">
    <location>
        <begin position="2316"/>
        <end position="2416"/>
    </location>
</feature>
<dbReference type="SMART" id="SM00408">
    <property type="entry name" value="IGc2"/>
    <property type="match status" value="8"/>
</dbReference>
<dbReference type="Pfam" id="PF00041">
    <property type="entry name" value="fn3"/>
    <property type="match status" value="24"/>
</dbReference>
<dbReference type="SUPFAM" id="SSF49265">
    <property type="entry name" value="Fibronectin type III"/>
    <property type="match status" value="14"/>
</dbReference>
<feature type="domain" description="Fibronectin type-III" evidence="4">
    <location>
        <begin position="3207"/>
        <end position="3302"/>
    </location>
</feature>
<feature type="domain" description="Ig-like" evidence="3">
    <location>
        <begin position="806"/>
        <end position="891"/>
    </location>
</feature>
<dbReference type="FunFam" id="2.60.40.10:FF:000011">
    <property type="entry name" value="Titin b"/>
    <property type="match status" value="1"/>
</dbReference>
<dbReference type="Gene3D" id="2.60.40.10">
    <property type="entry name" value="Immunoglobulins"/>
    <property type="match status" value="33"/>
</dbReference>
<feature type="domain" description="Fibronectin type-III" evidence="4">
    <location>
        <begin position="1396"/>
        <end position="1492"/>
    </location>
</feature>
<dbReference type="GO" id="GO:0048738">
    <property type="term" value="P:cardiac muscle tissue development"/>
    <property type="evidence" value="ECO:0007669"/>
    <property type="project" value="TreeGrafter"/>
</dbReference>
<evidence type="ECO:0000313" key="5">
    <source>
        <dbReference type="Proteomes" id="UP000504611"/>
    </source>
</evidence>
<feature type="domain" description="Ig-like" evidence="3">
    <location>
        <begin position="256"/>
        <end position="343"/>
    </location>
</feature>
<dbReference type="KEGG" id="ncc:104962262"/>
<dbReference type="FunFam" id="2.60.40.10:FF:000986">
    <property type="entry name" value="Titin b"/>
    <property type="match status" value="1"/>
</dbReference>
<sequence length="3402" mass="376715">MAQNKFGVGPPLVSKAEKARNLFTVPGQCEKPTISDVSLDSMTVNWDEPKYDGGSSVLTYIVEKKEASGKRWARANRETIGALPLGNNFEVLSVQGGCFYQFRVIAVNAAGCGLPSEPSDPALCRDPILPPGPPTPKVMDWTKSSVELEWIPPLLDGGSKVTGYILEFKEVNKEEEEKKAQRKLLMLSSDEEEKGPEDEGWQKAKDTEIRGTKFVVAGLTEGGLYRFRVSAVNPAGPGEPGLVTELIELRDRTIAPEMDLDASVKEKIVVHAGATIRIIAYVSGKPAPEISWSRDDAEVPKEAAVEKTGISNSLVIKDCRRQHQGIYTLTAKNEGGERKKAVIVEVLDVPGPVGVPFTGENLTNDSCKLTWYSPEDDGGSAVTNYIIEKRVSDRMGWTSVSYTVTRNNAVVQGLLDGKGYFFRIAAENIIGMGPFIATEQMVLIKDPISVPERPEDLQITGVSKDSLSVSWGTPKYDGGSEVTEYVLESRMVGRDSFVRVGADTKLLDRKFTLSGLKDGSSHEFRVAAVNKVGRGKTSFATKPVQCKDEIVFLLFLLFLLLQVPKLIEGRDYIVRIMAQNMYGVSEPLLSAECKARDIFKVPDAPKQPAIKEVFQDSALISWEPPADGGKPISGYIVERKETKANRWVRCNTERIFPKVEYCVTELLKGCEYEFRVSAENVVGAGDPSPATKPVFAKDPIVKPSPPQQLEVIDFTKESVTLSWKAPADCGRGKILGYLLEFQKTTDNEWSKVNQTPDSCQETRFKVIDLEDGVRYFFRAMAVNAAGESDPTDLKEPIQVQDRLEAPELFLDAAMTREVKALAGTHIVLMATITGVPFPSVTWQKNEGEVPTRIDIDTNQTGTKLEMRFCHRGDCGDYTLTVENTAGSKTVTCTVLVFDKPGPIQHLRVSDVRSDSAYLSWKDPEDNGGVRITNFVVEKKDSAATQWVPLCSTSKKRSMMLKHLMEGTSYNFRVAAENQYGRSEYTETNKAVKAMNPLFPPGPPKDLHHDDVDKTEVWLVWNWPDRNGGSDITGFLVEYQEEGEREWDEWKTVSIPESHVTGLEEGKTYRFRVRAENAIGLSRPDTTLPILCQEKLVAPFLEVDVKLTEGIIVKAGTTIRLPAIMRGIPVPIAKWMVEGEEITTEGNVKIDTDNFSTVLSITECTRSHTGSYLLSVSNPAGTKTAALSVTVLDVPAAPIGPVNILEVTPESMMIEWRPPKDDGGSAVTNYIVEKRESNKETWGGVSSGSLSTKVNIIRLQKGVEYVVRIRAQNKMGVGAALESMPTVAEHTFLPPSPPGKPHATDVAEDSVTVGWTMPLSDGGSQITGYLIERRHKGGKWIRVNRTPCKDMKYTVLGLFEGNEYEFRVFAENIAGYSSPSPTSDLCKPCRPITAPGPPVNPQVKDYSKDTAYLVWTKPNKDGGSPIMGYTVEMKKAETEEWQKVNRDDFIKHSAYTVKGLEEGATYNFRIFASNMIGDGEPKEIPKSVTAQDILIPPEIEMDLSCRERLTVRVGHNINMMGYIKARPEAEVLWSKGEVVLENSKRVTITQNFPLVHLKIKEATRADHGKYVLKASNEGGEASCTITVNVLDRPSHCQNLHVTYATKDSCMLNWDTPEDNGGSEITNYVVECREPSTSMWSMITSLCTNRKIKVKLMDGKEYLFRISAVNKMGAGPTTETKTPLLAIDPIENPGEPENFRATDIGKNYVYLRWRKPDFDGGSPNISYNLECKSKDAEDWEKLNTTTLTDTFFLADTCKENQTYTFRVQTINEGGESAWVKLADILVKEEILKVQTINEGGESAWVKLADILVKEEILKPVIDLKLAGVLTVKVGESVRIEAGLRGKPAPEVKWIKEKAVGDNPRISYETGPEYSKFLLTKSRRTDTGKIIITATNVAGTFTAYANINVLDVPGPVRNLRVIGIGADKCRVVWDPPEDEGGCEVDSYILEKCETRRMVWSTYSASVVTPYCNVIRLVEGNEYIFRVKAENKMGTGPAMESKPVTVKTQFNKPGPPEAPDVTKVSKEEMTVVWAPPENDGGKSITGYILERKEKRAVRWVPCTKSPISERRMKVTNLIPNHEYQFRVKAENEVGLGEPSKACRPVGAKDPMEPPGPPAFLKVGDSTKNSITLTWSKPVYDGGAPIINYSLDLRLKTDVDPENPSVGWKRIDTNGPLVLTEFTIGQLDEKLEYDFKVSAQNQMGWGRHAYLKESVSPKEIIEAPEIDLDASLRKGLSVRAGCPIRLFAVVRGRPSPKVTWKRLGVDNVIRRGHVDQVDSMSFLVIPESTREDSGRYSLTLSNSAGEKAVYVRVKVLDTPGPVGGLEATNITKTSAQLSWLPPDNDGGSQILNYIVEKREVDRKTWNKCIEDLRKTSFKVSNMTPGIEYYFRVTACNQYGIGVPQDSPKSYLAVDPISEPDPPKKMDVLDITKNSATLGWLKPLRDGGAKINGYVVDYQAEGAAEDKWTPYSVVKDMSIVVVGLKENTKYKFRVAARNSVGVSLAREAEGIFEVKEQLMAPKVMTPDIVSVRAGSKMVLEAIVAGKPAPFCKWKQGNEDVLTSDRLSVVKTLTSCTLITKNVKREDSGYYSLSAENSSGRVNQIIKVTVMDIPGPPEAPLEVTEVDVEGCTLLWGSPQEDGGSNITNYIVEKCDVSQGDWTMLTSSCTKTSFKVLKLCLGKEYGFRVRAENRFGVSAPIYSEKMIARCPFDPPSEPLNLQINRINKDYVILSWERPSSDGGSPLTGFVIEKKERNSLLWMRANESLVKSTQYTCTGLMEGVEYIFRVAALNMAGQGKPCKQTDIIIARTAIEPPGKPEVMDVTKHSVSLVWSRPTNDGGSKLIGYYMEYMKLPEEKWTRCNANCMNIQSESYTVSGLEEGQQYQFRVIARTAINTSLPSELSDKIPVIAEHVPPRVDLGLNMKNLIVVKAGENVSMDAEVFGKPMPKVTWMKDSAVVHVEGMKLSQKKHHYMLDLFCVTRKESGDYSIHAENTSGSKYATIKVKVLDKPGPPASVKIAKVFCDRVKLRWEPPIADGGSEITNYIIEKRETSRANWALVSSNIHGHNTDTLVEKLIEGHEYEFRVSAENQYGVGDAIMTDPVMVKNPYDVPGPCEPPVITNITKDSMTVSWKAPANDGRASILGYMVERREATELAWVKVNRRPVIDRSIKAVQLSEGSEYEFRVIALNKAGLGKPSDASRAALAVDPVYPPGPPAFPKVVDSTRSSISLSWTKPAYDGGCEIIGYLVECKRVDGEHWNKCNIPKKLQETRFLATGLMDDAEYQFRVIAVNKIGFSEPSEVPGNHTPKDILIAPEAELDADLRKALVLRAGVTMRVYVPLRGRPAPKVTWSKADANLKDREVLIKTSEWDTLLMIEDVNRYDAGKYILTLENSSGSKSYTIVVKVLDSP</sequence>
<dbReference type="SUPFAM" id="SSF48726">
    <property type="entry name" value="Immunoglobulin"/>
    <property type="match status" value="9"/>
</dbReference>
<dbReference type="FunFam" id="2.60.40.10:FF:000003">
    <property type="entry name" value="Titin isoform E"/>
    <property type="match status" value="6"/>
</dbReference>
<keyword evidence="2" id="KW-0393">Immunoglobulin domain</keyword>
<dbReference type="FunFam" id="2.60.40.10:FF:000980">
    <property type="entry name" value="Titin b"/>
    <property type="match status" value="1"/>
</dbReference>
<proteinExistence type="predicted"/>
<dbReference type="InterPro" id="IPR013783">
    <property type="entry name" value="Ig-like_fold"/>
</dbReference>
<dbReference type="Proteomes" id="UP000504611">
    <property type="component" value="Unplaced"/>
</dbReference>
<protein>
    <submittedName>
        <fullName evidence="6">Titin-like</fullName>
    </submittedName>
</protein>
<dbReference type="CDD" id="cd00063">
    <property type="entry name" value="FN3"/>
    <property type="match status" value="24"/>
</dbReference>
<dbReference type="PROSITE" id="PS50853">
    <property type="entry name" value="FN3"/>
    <property type="match status" value="24"/>
</dbReference>
<dbReference type="GeneID" id="104962262"/>
<feature type="domain" description="Fibronectin type-III" evidence="4">
    <location>
        <begin position="705"/>
        <end position="802"/>
    </location>
</feature>
<feature type="domain" description="Fibronectin type-III" evidence="4">
    <location>
        <begin position="1197"/>
        <end position="1290"/>
    </location>
</feature>
<dbReference type="FunFam" id="2.60.40.10:FF:000031">
    <property type="entry name" value="Myosin-binding protein C, slow type"/>
    <property type="match status" value="2"/>
</dbReference>
<dbReference type="OrthoDB" id="5969272at2759"/>
<dbReference type="FunFam" id="2.60.40.10:FF:000635">
    <property type="entry name" value="Titin b"/>
    <property type="match status" value="1"/>
</dbReference>
<dbReference type="GO" id="GO:0008307">
    <property type="term" value="F:structural constituent of muscle"/>
    <property type="evidence" value="ECO:0007669"/>
    <property type="project" value="TreeGrafter"/>
</dbReference>
<feature type="domain" description="Ig-like" evidence="3">
    <location>
        <begin position="2515"/>
        <end position="2602"/>
    </location>
</feature>
<feature type="domain" description="Fibronectin type-III" evidence="4">
    <location>
        <begin position="3005"/>
        <end position="3100"/>
    </location>
</feature>
<feature type="domain" description="Fibronectin type-III" evidence="4">
    <location>
        <begin position="1002"/>
        <end position="1094"/>
    </location>
</feature>